<evidence type="ECO:0008006" key="7">
    <source>
        <dbReference type="Google" id="ProtNLM"/>
    </source>
</evidence>
<dbReference type="PANTHER" id="PTHR33630:SF9">
    <property type="entry name" value="CUTINASE 4"/>
    <property type="match status" value="1"/>
</dbReference>
<dbReference type="Gene3D" id="3.40.50.1820">
    <property type="entry name" value="alpha/beta hydrolase"/>
    <property type="match status" value="1"/>
</dbReference>
<dbReference type="SMART" id="SM01110">
    <property type="entry name" value="Cutinase"/>
    <property type="match status" value="1"/>
</dbReference>
<evidence type="ECO:0000256" key="4">
    <source>
        <dbReference type="SAM" id="SignalP"/>
    </source>
</evidence>
<dbReference type="InterPro" id="IPR029058">
    <property type="entry name" value="AB_hydrolase_fold"/>
</dbReference>
<gene>
    <name evidence="5" type="ORF">NLU13_0046</name>
</gene>
<evidence type="ECO:0000313" key="5">
    <source>
        <dbReference type="EMBL" id="KAK0390542.1"/>
    </source>
</evidence>
<evidence type="ECO:0000256" key="2">
    <source>
        <dbReference type="ARBA" id="ARBA00023157"/>
    </source>
</evidence>
<feature type="region of interest" description="Disordered" evidence="3">
    <location>
        <begin position="172"/>
        <end position="192"/>
    </location>
</feature>
<reference evidence="5" key="1">
    <citation type="submission" date="2022-10" db="EMBL/GenBank/DDBJ databases">
        <title>Determination and structural analysis of whole genome sequence of Sarocladium strictum F4-1.</title>
        <authorList>
            <person name="Hu L."/>
            <person name="Jiang Y."/>
        </authorList>
    </citation>
    <scope>NUCLEOTIDE SEQUENCE</scope>
    <source>
        <strain evidence="5">F4-1</strain>
    </source>
</reference>
<keyword evidence="4" id="KW-0732">Signal</keyword>
<proteinExistence type="predicted"/>
<dbReference type="InterPro" id="IPR000675">
    <property type="entry name" value="Cutinase/axe"/>
</dbReference>
<evidence type="ECO:0000256" key="3">
    <source>
        <dbReference type="SAM" id="MobiDB-lite"/>
    </source>
</evidence>
<dbReference type="AlphaFoldDB" id="A0AA39LAX3"/>
<feature type="signal peptide" evidence="4">
    <location>
        <begin position="1"/>
        <end position="22"/>
    </location>
</feature>
<keyword evidence="6" id="KW-1185">Reference proteome</keyword>
<organism evidence="5 6">
    <name type="scientific">Sarocladium strictum</name>
    <name type="common">Black bundle disease fungus</name>
    <name type="synonym">Acremonium strictum</name>
    <dbReference type="NCBI Taxonomy" id="5046"/>
    <lineage>
        <taxon>Eukaryota</taxon>
        <taxon>Fungi</taxon>
        <taxon>Dikarya</taxon>
        <taxon>Ascomycota</taxon>
        <taxon>Pezizomycotina</taxon>
        <taxon>Sordariomycetes</taxon>
        <taxon>Hypocreomycetidae</taxon>
        <taxon>Hypocreales</taxon>
        <taxon>Sarocladiaceae</taxon>
        <taxon>Sarocladium</taxon>
    </lineage>
</organism>
<dbReference type="EMBL" id="JAPDFR010000001">
    <property type="protein sequence ID" value="KAK0390542.1"/>
    <property type="molecule type" value="Genomic_DNA"/>
</dbReference>
<evidence type="ECO:0000256" key="1">
    <source>
        <dbReference type="ARBA" id="ARBA00022801"/>
    </source>
</evidence>
<accession>A0AA39LAX3</accession>
<protein>
    <recommendedName>
        <fullName evidence="7">Cutinase</fullName>
    </recommendedName>
</protein>
<keyword evidence="2" id="KW-1015">Disulfide bond</keyword>
<feature type="chain" id="PRO_5041233392" description="Cutinase" evidence="4">
    <location>
        <begin position="23"/>
        <end position="267"/>
    </location>
</feature>
<keyword evidence="1" id="KW-0378">Hydrolase</keyword>
<sequence length="267" mass="29123">MVRLSTSLVQLLPVLAATSTHAAPASVPGAVEKRATCNKGAYIIYARDFFEDNDNSALLEVAKLVSNAIPDSVSVPVQYPAAQFKRGWFDRNVLGNSEFAESREAGLDHLSRLVRTYHNECLGQGRDRARIVLLGFGSGAAVVTEALQYWSDKSLPSERGVVAAATFGDPTHAGDMPYNEGSTTRDGVDPRPKSGYNALPANMAKRLRDFCEFGDPFCDGGDRWDQHNTGVHQRAQRAADFIIDVYNNGKNGPYPDKNVDIVTNVNF</sequence>
<dbReference type="Pfam" id="PF01083">
    <property type="entry name" value="Cutinase"/>
    <property type="match status" value="1"/>
</dbReference>
<dbReference type="GO" id="GO:0052689">
    <property type="term" value="F:carboxylic ester hydrolase activity"/>
    <property type="evidence" value="ECO:0007669"/>
    <property type="project" value="UniProtKB-ARBA"/>
</dbReference>
<dbReference type="PANTHER" id="PTHR33630">
    <property type="entry name" value="CUTINASE RV1984C-RELATED-RELATED"/>
    <property type="match status" value="1"/>
</dbReference>
<evidence type="ECO:0000313" key="6">
    <source>
        <dbReference type="Proteomes" id="UP001175261"/>
    </source>
</evidence>
<comment type="caution">
    <text evidence="5">The sequence shown here is derived from an EMBL/GenBank/DDBJ whole genome shotgun (WGS) entry which is preliminary data.</text>
</comment>
<dbReference type="SUPFAM" id="SSF53474">
    <property type="entry name" value="alpha/beta-Hydrolases"/>
    <property type="match status" value="1"/>
</dbReference>
<dbReference type="Proteomes" id="UP001175261">
    <property type="component" value="Unassembled WGS sequence"/>
</dbReference>
<name>A0AA39LAX3_SARSR</name>